<dbReference type="EMBL" id="MK072082">
    <property type="protein sequence ID" value="AYV78549.1"/>
    <property type="molecule type" value="Genomic_DNA"/>
</dbReference>
<keyword evidence="1" id="KW-0472">Membrane</keyword>
<gene>
    <name evidence="2" type="ORF">Edafosvirus17_25</name>
</gene>
<sequence length="103" mass="12040">MSKPKPKLNDDNERLREIEEEGTELKTTTYLIKNQWIAVILFIMAIIMATIWFYTIHKGLCLSLNVNDLNFMQWLIFAIASTVFLWIITYHIIKVPVTAAFGY</sequence>
<feature type="transmembrane region" description="Helical" evidence="1">
    <location>
        <begin position="36"/>
        <end position="54"/>
    </location>
</feature>
<evidence type="ECO:0000313" key="2">
    <source>
        <dbReference type="EMBL" id="AYV78549.1"/>
    </source>
</evidence>
<reference evidence="2" key="1">
    <citation type="submission" date="2018-10" db="EMBL/GenBank/DDBJ databases">
        <title>Hidden diversity of soil giant viruses.</title>
        <authorList>
            <person name="Schulz F."/>
            <person name="Alteio L."/>
            <person name="Goudeau D."/>
            <person name="Ryan E.M."/>
            <person name="Malmstrom R.R."/>
            <person name="Blanchard J."/>
            <person name="Woyke T."/>
        </authorList>
    </citation>
    <scope>NUCLEOTIDE SEQUENCE</scope>
    <source>
        <strain evidence="2">EDV1</strain>
    </source>
</reference>
<keyword evidence="1" id="KW-0812">Transmembrane</keyword>
<name>A0A3G4ZYR3_9VIRU</name>
<organism evidence="2">
    <name type="scientific">Edafosvirus sp</name>
    <dbReference type="NCBI Taxonomy" id="2487765"/>
    <lineage>
        <taxon>Viruses</taxon>
        <taxon>Varidnaviria</taxon>
        <taxon>Bamfordvirae</taxon>
        <taxon>Nucleocytoviricota</taxon>
        <taxon>Megaviricetes</taxon>
        <taxon>Imitervirales</taxon>
        <taxon>Mimiviridae</taxon>
        <taxon>Klosneuvirinae</taxon>
    </lineage>
</organism>
<evidence type="ECO:0000256" key="1">
    <source>
        <dbReference type="SAM" id="Phobius"/>
    </source>
</evidence>
<feature type="transmembrane region" description="Helical" evidence="1">
    <location>
        <begin position="74"/>
        <end position="93"/>
    </location>
</feature>
<keyword evidence="1" id="KW-1133">Transmembrane helix</keyword>
<proteinExistence type="predicted"/>
<accession>A0A3G4ZYR3</accession>
<protein>
    <submittedName>
        <fullName evidence="2">Uncharacterized protein</fullName>
    </submittedName>
</protein>